<dbReference type="OrthoDB" id="1550456at2"/>
<name>A0A316ACB5_9BACT</name>
<proteinExistence type="predicted"/>
<dbReference type="InterPro" id="IPR036696">
    <property type="entry name" value="YdfO-like_sf"/>
</dbReference>
<accession>A0A316ACB5</accession>
<gene>
    <name evidence="1" type="ORF">CLV98_11772</name>
</gene>
<keyword evidence="2" id="KW-1185">Reference proteome</keyword>
<dbReference type="RefSeq" id="WP_109677788.1">
    <property type="nucleotide sequence ID" value="NZ_QGDT01000017.1"/>
</dbReference>
<dbReference type="SUPFAM" id="SSF160419">
    <property type="entry name" value="YdfO-like"/>
    <property type="match status" value="1"/>
</dbReference>
<reference evidence="1 2" key="1">
    <citation type="submission" date="2018-03" db="EMBL/GenBank/DDBJ databases">
        <title>Genomic Encyclopedia of Archaeal and Bacterial Type Strains, Phase II (KMG-II): from individual species to whole genera.</title>
        <authorList>
            <person name="Goeker M."/>
        </authorList>
    </citation>
    <scope>NUCLEOTIDE SEQUENCE [LARGE SCALE GENOMIC DNA]</scope>
    <source>
        <strain evidence="1 2">DSM 100346</strain>
    </source>
</reference>
<dbReference type="Gene3D" id="3.30.1810.10">
    <property type="entry name" value="YdfO-like"/>
    <property type="match status" value="1"/>
</dbReference>
<dbReference type="AlphaFoldDB" id="A0A316ACB5"/>
<dbReference type="Proteomes" id="UP000245880">
    <property type="component" value="Unassembled WGS sequence"/>
</dbReference>
<evidence type="ECO:0000313" key="1">
    <source>
        <dbReference type="EMBL" id="PWJ54534.1"/>
    </source>
</evidence>
<organism evidence="1 2">
    <name type="scientific">Dyadobacter jejuensis</name>
    <dbReference type="NCBI Taxonomy" id="1082580"/>
    <lineage>
        <taxon>Bacteria</taxon>
        <taxon>Pseudomonadati</taxon>
        <taxon>Bacteroidota</taxon>
        <taxon>Cytophagia</taxon>
        <taxon>Cytophagales</taxon>
        <taxon>Spirosomataceae</taxon>
        <taxon>Dyadobacter</taxon>
    </lineage>
</organism>
<evidence type="ECO:0000313" key="2">
    <source>
        <dbReference type="Proteomes" id="UP000245880"/>
    </source>
</evidence>
<dbReference type="InterPro" id="IPR009833">
    <property type="entry name" value="DUF1398"/>
</dbReference>
<sequence>MEFIELTESLIESAEIKAKGLPFPEFVKELKALGIDNYEVRVDSGDTTYTSKNGDKLVVPGRTAVFEPTETFKVEAVRQAIQRNQQGLTSYSDFLQEIGQAGIHTYLADLVSMRVIYQGPNSEYEYEEMISEA</sequence>
<comment type="caution">
    <text evidence="1">The sequence shown here is derived from an EMBL/GenBank/DDBJ whole genome shotgun (WGS) entry which is preliminary data.</text>
</comment>
<dbReference type="Pfam" id="PF07166">
    <property type="entry name" value="DUF1398"/>
    <property type="match status" value="1"/>
</dbReference>
<protein>
    <submittedName>
        <fullName evidence="1">Uncharacterized protein YbcV (DUF1398 family)</fullName>
    </submittedName>
</protein>
<dbReference type="EMBL" id="QGDT01000017">
    <property type="protein sequence ID" value="PWJ54534.1"/>
    <property type="molecule type" value="Genomic_DNA"/>
</dbReference>